<feature type="region of interest" description="Disordered" evidence="1">
    <location>
        <begin position="172"/>
        <end position="192"/>
    </location>
</feature>
<feature type="transmembrane region" description="Helical" evidence="2">
    <location>
        <begin position="614"/>
        <end position="635"/>
    </location>
</feature>
<dbReference type="EMBL" id="JAADJZ010000006">
    <property type="protein sequence ID" value="KAF2874401.1"/>
    <property type="molecule type" value="Genomic_DNA"/>
</dbReference>
<sequence>MIPYDDLWFCDQCGASNLDWVDICPVCGMGVRVGYSYSYGKLADLECSSVTSDDANSIFSTTESTTTNATSNSSATDNFFLQEVVKFLWHEPLLQPLCIQALRHEHIGHEKFHRKYRQLLLQFTIHLNQESEDQETRRITQFIQKMVTRISRAICTKAAQETDFSVNQYDLMGQDESSGDESETESAQAVRPETLSRLEHIIASSLAIVEMHRSLFNFVQPTFRSELERLVEELAPYPASRTGEVAYRVLTKELCDILPSNIKCSWDNEKDWINKTKWKIELWTSETWDWWPMKSVRSPLGNGQARVVWKCNCGRQRWMIVPSYFADHLTRLVNQFTVYTSDDPRVSQSADNANESQPPQHQHVGTVETQPEISTLPSTPNTPPSVQLPIVPGHATGIDLSTAQPSPMRVMLVASVGYDHLLTQIPVHQIDTGEFFKILRLEYSTLFGFLRRYFSIWRFSHCDFYKFEKFDEFEFSPRAKDEYPDASQYDYDYQPRPMCEIPRVTPHEFYTRFYSCTSWYTHFTHFFHRSKTCKCNKQKRKCHNRELLEFLPKKLSMLDERSDQREMFWGLYVRQAVCFRWILFYNLVCMLPLIWFFLMWMFVWGHDGDLQNAFMPMSIMLALLSVFWSTFLGSLNLGREG</sequence>
<keyword evidence="2" id="KW-0472">Membrane</keyword>
<evidence type="ECO:0000256" key="1">
    <source>
        <dbReference type="SAM" id="MobiDB-lite"/>
    </source>
</evidence>
<evidence type="ECO:0000256" key="2">
    <source>
        <dbReference type="SAM" id="Phobius"/>
    </source>
</evidence>
<evidence type="ECO:0000313" key="3">
    <source>
        <dbReference type="EMBL" id="KAF2874401.1"/>
    </source>
</evidence>
<dbReference type="AlphaFoldDB" id="A0A7C8MDN3"/>
<feature type="compositionally biased region" description="Polar residues" evidence="1">
    <location>
        <begin position="344"/>
        <end position="360"/>
    </location>
</feature>
<comment type="caution">
    <text evidence="3">The sequence shown here is derived from an EMBL/GenBank/DDBJ whole genome shotgun (WGS) entry which is preliminary data.</text>
</comment>
<keyword evidence="4" id="KW-1185">Reference proteome</keyword>
<evidence type="ECO:0008006" key="5">
    <source>
        <dbReference type="Google" id="ProtNLM"/>
    </source>
</evidence>
<feature type="transmembrane region" description="Helical" evidence="2">
    <location>
        <begin position="581"/>
        <end position="602"/>
    </location>
</feature>
<evidence type="ECO:0000313" key="4">
    <source>
        <dbReference type="Proteomes" id="UP000481861"/>
    </source>
</evidence>
<feature type="region of interest" description="Disordered" evidence="1">
    <location>
        <begin position="344"/>
        <end position="389"/>
    </location>
</feature>
<dbReference type="Proteomes" id="UP000481861">
    <property type="component" value="Unassembled WGS sequence"/>
</dbReference>
<protein>
    <recommendedName>
        <fullName evidence="5">RanBP2-type domain-containing protein</fullName>
    </recommendedName>
</protein>
<gene>
    <name evidence="3" type="ORF">BDV95DRAFT_604585</name>
</gene>
<dbReference type="OrthoDB" id="443402at2759"/>
<keyword evidence="2" id="KW-0812">Transmembrane</keyword>
<proteinExistence type="predicted"/>
<name>A0A7C8MDN3_9PLEO</name>
<accession>A0A7C8MDN3</accession>
<reference evidence="3 4" key="1">
    <citation type="submission" date="2020-01" db="EMBL/GenBank/DDBJ databases">
        <authorList>
            <consortium name="DOE Joint Genome Institute"/>
            <person name="Haridas S."/>
            <person name="Albert R."/>
            <person name="Binder M."/>
            <person name="Bloem J."/>
            <person name="Labutti K."/>
            <person name="Salamov A."/>
            <person name="Andreopoulos B."/>
            <person name="Baker S.E."/>
            <person name="Barry K."/>
            <person name="Bills G."/>
            <person name="Bluhm B.H."/>
            <person name="Cannon C."/>
            <person name="Castanera R."/>
            <person name="Culley D.E."/>
            <person name="Daum C."/>
            <person name="Ezra D."/>
            <person name="Gonzalez J.B."/>
            <person name="Henrissat B."/>
            <person name="Kuo A."/>
            <person name="Liang C."/>
            <person name="Lipzen A."/>
            <person name="Lutzoni F."/>
            <person name="Magnuson J."/>
            <person name="Mondo S."/>
            <person name="Nolan M."/>
            <person name="Ohm R."/>
            <person name="Pangilinan J."/>
            <person name="Park H.-J.H."/>
            <person name="Ramirez L."/>
            <person name="Alfaro M."/>
            <person name="Sun H."/>
            <person name="Tritt A."/>
            <person name="Yoshinaga Y."/>
            <person name="Zwiers L.-H.L."/>
            <person name="Turgeon B.G."/>
            <person name="Goodwin S.B."/>
            <person name="Spatafora J.W."/>
            <person name="Crous P.W."/>
            <person name="Grigoriev I.V."/>
        </authorList>
    </citation>
    <scope>NUCLEOTIDE SEQUENCE [LARGE SCALE GENOMIC DNA]</scope>
    <source>
        <strain evidence="3 4">CBS 611.86</strain>
    </source>
</reference>
<organism evidence="3 4">
    <name type="scientific">Massariosphaeria phaeospora</name>
    <dbReference type="NCBI Taxonomy" id="100035"/>
    <lineage>
        <taxon>Eukaryota</taxon>
        <taxon>Fungi</taxon>
        <taxon>Dikarya</taxon>
        <taxon>Ascomycota</taxon>
        <taxon>Pezizomycotina</taxon>
        <taxon>Dothideomycetes</taxon>
        <taxon>Pleosporomycetidae</taxon>
        <taxon>Pleosporales</taxon>
        <taxon>Pleosporales incertae sedis</taxon>
        <taxon>Massariosphaeria</taxon>
    </lineage>
</organism>
<keyword evidence="2" id="KW-1133">Transmembrane helix</keyword>